<sequence length="80" mass="9286">MPQLWSALAHELSRSFVQCLDLSVVFGCHFAPSYFHGGCHQTIVNRKWFVNKENRADTERAMCRPSFQLIIQQVQDLIFS</sequence>
<proteinExistence type="predicted"/>
<dbReference type="AlphaFoldDB" id="A0A0A9FXQ1"/>
<organism evidence="1">
    <name type="scientific">Arundo donax</name>
    <name type="common">Giant reed</name>
    <name type="synonym">Donax arundinaceus</name>
    <dbReference type="NCBI Taxonomy" id="35708"/>
    <lineage>
        <taxon>Eukaryota</taxon>
        <taxon>Viridiplantae</taxon>
        <taxon>Streptophyta</taxon>
        <taxon>Embryophyta</taxon>
        <taxon>Tracheophyta</taxon>
        <taxon>Spermatophyta</taxon>
        <taxon>Magnoliopsida</taxon>
        <taxon>Liliopsida</taxon>
        <taxon>Poales</taxon>
        <taxon>Poaceae</taxon>
        <taxon>PACMAD clade</taxon>
        <taxon>Arundinoideae</taxon>
        <taxon>Arundineae</taxon>
        <taxon>Arundo</taxon>
    </lineage>
</organism>
<dbReference type="EMBL" id="GBRH01180839">
    <property type="protein sequence ID" value="JAE17057.1"/>
    <property type="molecule type" value="Transcribed_RNA"/>
</dbReference>
<reference evidence="1" key="1">
    <citation type="submission" date="2014-09" db="EMBL/GenBank/DDBJ databases">
        <authorList>
            <person name="Magalhaes I.L.F."/>
            <person name="Oliveira U."/>
            <person name="Santos F.R."/>
            <person name="Vidigal T.H.D.A."/>
            <person name="Brescovit A.D."/>
            <person name="Santos A.J."/>
        </authorList>
    </citation>
    <scope>NUCLEOTIDE SEQUENCE</scope>
    <source>
        <tissue evidence="1">Shoot tissue taken approximately 20 cm above the soil surface</tissue>
    </source>
</reference>
<accession>A0A0A9FXQ1</accession>
<reference evidence="1" key="2">
    <citation type="journal article" date="2015" name="Data Brief">
        <title>Shoot transcriptome of the giant reed, Arundo donax.</title>
        <authorList>
            <person name="Barrero R.A."/>
            <person name="Guerrero F.D."/>
            <person name="Moolhuijzen P."/>
            <person name="Goolsby J.A."/>
            <person name="Tidwell J."/>
            <person name="Bellgard S.E."/>
            <person name="Bellgard M.I."/>
        </authorList>
    </citation>
    <scope>NUCLEOTIDE SEQUENCE</scope>
    <source>
        <tissue evidence="1">Shoot tissue taken approximately 20 cm above the soil surface</tissue>
    </source>
</reference>
<protein>
    <submittedName>
        <fullName evidence="1">Uncharacterized protein</fullName>
    </submittedName>
</protein>
<name>A0A0A9FXQ1_ARUDO</name>
<evidence type="ECO:0000313" key="1">
    <source>
        <dbReference type="EMBL" id="JAE17057.1"/>
    </source>
</evidence>